<feature type="chain" id="PRO_5014850358" evidence="1">
    <location>
        <begin position="18"/>
        <end position="86"/>
    </location>
</feature>
<accession>A0A2M4CAD0</accession>
<dbReference type="AlphaFoldDB" id="A0A2M4CAD0"/>
<evidence type="ECO:0000313" key="2">
    <source>
        <dbReference type="EMBL" id="MBW62316.1"/>
    </source>
</evidence>
<protein>
    <submittedName>
        <fullName evidence="2">Putative secreted protein</fullName>
    </submittedName>
</protein>
<feature type="signal peptide" evidence="1">
    <location>
        <begin position="1"/>
        <end position="17"/>
    </location>
</feature>
<reference evidence="2" key="1">
    <citation type="submission" date="2018-01" db="EMBL/GenBank/DDBJ databases">
        <title>An insight into the sialome of Amazonian anophelines.</title>
        <authorList>
            <person name="Ribeiro J.M."/>
            <person name="Scarpassa V."/>
            <person name="Calvo E."/>
        </authorList>
    </citation>
    <scope>NUCLEOTIDE SEQUENCE</scope>
    <source>
        <tissue evidence="2">Salivary glands</tissue>
    </source>
</reference>
<organism evidence="2">
    <name type="scientific">Anopheles marajoara</name>
    <dbReference type="NCBI Taxonomy" id="58244"/>
    <lineage>
        <taxon>Eukaryota</taxon>
        <taxon>Metazoa</taxon>
        <taxon>Ecdysozoa</taxon>
        <taxon>Arthropoda</taxon>
        <taxon>Hexapoda</taxon>
        <taxon>Insecta</taxon>
        <taxon>Pterygota</taxon>
        <taxon>Neoptera</taxon>
        <taxon>Endopterygota</taxon>
        <taxon>Diptera</taxon>
        <taxon>Nematocera</taxon>
        <taxon>Culicoidea</taxon>
        <taxon>Culicidae</taxon>
        <taxon>Anophelinae</taxon>
        <taxon>Anopheles</taxon>
    </lineage>
</organism>
<dbReference type="EMBL" id="GGFJ01013175">
    <property type="protein sequence ID" value="MBW62316.1"/>
    <property type="molecule type" value="Transcribed_RNA"/>
</dbReference>
<sequence>MQLRTVCSLELVAICFGISIVPRYPTTAWYSSDSSDCPVPTPVPAPRATPWTASSGDSSPSCTERTIALTFEISQLLLALGLWMTL</sequence>
<proteinExistence type="predicted"/>
<name>A0A2M4CAD0_9DIPT</name>
<evidence type="ECO:0000256" key="1">
    <source>
        <dbReference type="SAM" id="SignalP"/>
    </source>
</evidence>
<keyword evidence="1" id="KW-0732">Signal</keyword>